<organism evidence="1 2">
    <name type="scientific">Steinernema carpocapsae</name>
    <name type="common">Entomopathogenic nematode</name>
    <dbReference type="NCBI Taxonomy" id="34508"/>
    <lineage>
        <taxon>Eukaryota</taxon>
        <taxon>Metazoa</taxon>
        <taxon>Ecdysozoa</taxon>
        <taxon>Nematoda</taxon>
        <taxon>Chromadorea</taxon>
        <taxon>Rhabditida</taxon>
        <taxon>Tylenchina</taxon>
        <taxon>Panagrolaimomorpha</taxon>
        <taxon>Strongyloidoidea</taxon>
        <taxon>Steinernematidae</taxon>
        <taxon>Steinernema</taxon>
    </lineage>
</organism>
<evidence type="ECO:0000313" key="1">
    <source>
        <dbReference type="EMBL" id="TKR58403.1"/>
    </source>
</evidence>
<gene>
    <name evidence="1" type="ORF">L596_029851</name>
</gene>
<reference evidence="1 2" key="1">
    <citation type="journal article" date="2015" name="Genome Biol.">
        <title>Comparative genomics of Steinernema reveals deeply conserved gene regulatory networks.</title>
        <authorList>
            <person name="Dillman A.R."/>
            <person name="Macchietto M."/>
            <person name="Porter C.F."/>
            <person name="Rogers A."/>
            <person name="Williams B."/>
            <person name="Antoshechkin I."/>
            <person name="Lee M.M."/>
            <person name="Goodwin Z."/>
            <person name="Lu X."/>
            <person name="Lewis E.E."/>
            <person name="Goodrich-Blair H."/>
            <person name="Stock S.P."/>
            <person name="Adams B.J."/>
            <person name="Sternberg P.W."/>
            <person name="Mortazavi A."/>
        </authorList>
    </citation>
    <scope>NUCLEOTIDE SEQUENCE [LARGE SCALE GENOMIC DNA]</scope>
    <source>
        <strain evidence="1 2">ALL</strain>
    </source>
</reference>
<evidence type="ECO:0000313" key="2">
    <source>
        <dbReference type="Proteomes" id="UP000298663"/>
    </source>
</evidence>
<reference evidence="1 2" key="2">
    <citation type="journal article" date="2019" name="G3 (Bethesda)">
        <title>Hybrid Assembly of the Genome of the Entomopathogenic Nematode Steinernema carpocapsae Identifies the X-Chromosome.</title>
        <authorList>
            <person name="Serra L."/>
            <person name="Macchietto M."/>
            <person name="Macias-Munoz A."/>
            <person name="McGill C.J."/>
            <person name="Rodriguez I.M."/>
            <person name="Rodriguez B."/>
            <person name="Murad R."/>
            <person name="Mortazavi A."/>
        </authorList>
    </citation>
    <scope>NUCLEOTIDE SEQUENCE [LARGE SCALE GENOMIC DNA]</scope>
    <source>
        <strain evidence="1 2">ALL</strain>
    </source>
</reference>
<name>A0A4U5LR06_STECR</name>
<keyword evidence="2" id="KW-1185">Reference proteome</keyword>
<proteinExistence type="predicted"/>
<comment type="caution">
    <text evidence="1">The sequence shown here is derived from an EMBL/GenBank/DDBJ whole genome shotgun (WGS) entry which is preliminary data.</text>
</comment>
<accession>A0A4U5LR06</accession>
<sequence length="110" mass="12629">MLCHAYVALDEQTKKSKMEHSALPLNQHQLQDLCKNICPYLHSLGAVAFLSSQTQNCNLTCKRPALLSKMKWQGSVRLTGVCYNCYNRRLPLPSIEWSIERQNYHCCANE</sequence>
<protein>
    <submittedName>
        <fullName evidence="1">Uncharacterized protein</fullName>
    </submittedName>
</protein>
<dbReference type="Proteomes" id="UP000298663">
    <property type="component" value="Unassembled WGS sequence"/>
</dbReference>
<dbReference type="AlphaFoldDB" id="A0A4U5LR06"/>
<dbReference type="EMBL" id="AZBU02000013">
    <property type="protein sequence ID" value="TKR58403.1"/>
    <property type="molecule type" value="Genomic_DNA"/>
</dbReference>